<reference evidence="2" key="1">
    <citation type="journal article" date="2021" name="PeerJ">
        <title>Extensive microbial diversity within the chicken gut microbiome revealed by metagenomics and culture.</title>
        <authorList>
            <person name="Gilroy R."/>
            <person name="Ravi A."/>
            <person name="Getino M."/>
            <person name="Pursley I."/>
            <person name="Horton D.L."/>
            <person name="Alikhan N.F."/>
            <person name="Baker D."/>
            <person name="Gharbi K."/>
            <person name="Hall N."/>
            <person name="Watson M."/>
            <person name="Adriaenssens E.M."/>
            <person name="Foster-Nyarko E."/>
            <person name="Jarju S."/>
            <person name="Secka A."/>
            <person name="Antonio M."/>
            <person name="Oren A."/>
            <person name="Chaudhuri R.R."/>
            <person name="La Ragione R."/>
            <person name="Hildebrand F."/>
            <person name="Pallen M.J."/>
        </authorList>
    </citation>
    <scope>NUCLEOTIDE SEQUENCE</scope>
    <source>
        <strain evidence="2">ChiSjej5B23-2810</strain>
    </source>
</reference>
<dbReference type="CDD" id="cd00093">
    <property type="entry name" value="HTH_XRE"/>
    <property type="match status" value="1"/>
</dbReference>
<dbReference type="Gene3D" id="1.25.40.10">
    <property type="entry name" value="Tetratricopeptide repeat domain"/>
    <property type="match status" value="1"/>
</dbReference>
<dbReference type="PANTHER" id="PTHR37038">
    <property type="entry name" value="TRANSCRIPTIONAL REGULATOR-RELATED"/>
    <property type="match status" value="1"/>
</dbReference>
<dbReference type="GO" id="GO:0003677">
    <property type="term" value="F:DNA binding"/>
    <property type="evidence" value="ECO:0007669"/>
    <property type="project" value="InterPro"/>
</dbReference>
<dbReference type="PANTHER" id="PTHR37038:SF14">
    <property type="entry name" value="TRANSCRIPTIONAL ACTIVATOR"/>
    <property type="match status" value="1"/>
</dbReference>
<evidence type="ECO:0000259" key="1">
    <source>
        <dbReference type="PROSITE" id="PS50943"/>
    </source>
</evidence>
<dbReference type="InterPro" id="IPR053163">
    <property type="entry name" value="HTH-type_regulator_Rgg"/>
</dbReference>
<sequence length="305" mass="34283">MENIRIGSFIRERRKNLGLTQEQVCDGICDPVSLSRIENNKQTPGRAILDALMQRLGMPDSRYYILSSPEELAIDGLKRKIIACNVTRNAALGFAKVAELQKLTSPGDHLTRQFILRAKAVLEDIDGSYSLEEQMALLEEAIRITCPRFDLDHLQKCLYTVDEIKIIAQIANLYSDSGEHEKATGIFSQLLEYIDKHLDEAVTSGGGLVPMIYFDYARALDLAGHYREGAHFALEGKQACTRWGSYDVLGGCLEIYAECCYFLGEEAESAEAYTQAYYISKAIGRQDDTEIIRREAEEYLGLSLR</sequence>
<dbReference type="SUPFAM" id="SSF48452">
    <property type="entry name" value="TPR-like"/>
    <property type="match status" value="1"/>
</dbReference>
<organism evidence="2 3">
    <name type="scientific">Candidatus Faecalibacterium faecigallinarum</name>
    <dbReference type="NCBI Taxonomy" id="2838577"/>
    <lineage>
        <taxon>Bacteria</taxon>
        <taxon>Bacillati</taxon>
        <taxon>Bacillota</taxon>
        <taxon>Clostridia</taxon>
        <taxon>Eubacteriales</taxon>
        <taxon>Oscillospiraceae</taxon>
        <taxon>Faecalibacterium</taxon>
    </lineage>
</organism>
<dbReference type="SUPFAM" id="SSF47413">
    <property type="entry name" value="lambda repressor-like DNA-binding domains"/>
    <property type="match status" value="1"/>
</dbReference>
<dbReference type="InterPro" id="IPR011990">
    <property type="entry name" value="TPR-like_helical_dom_sf"/>
</dbReference>
<dbReference type="Pfam" id="PF01381">
    <property type="entry name" value="HTH_3"/>
    <property type="match status" value="1"/>
</dbReference>
<gene>
    <name evidence="2" type="ORF">H9703_06590</name>
</gene>
<reference evidence="2" key="2">
    <citation type="submission" date="2021-04" db="EMBL/GenBank/DDBJ databases">
        <authorList>
            <person name="Gilroy R."/>
        </authorList>
    </citation>
    <scope>NUCLEOTIDE SEQUENCE</scope>
    <source>
        <strain evidence="2">ChiSjej5B23-2810</strain>
    </source>
</reference>
<evidence type="ECO:0000313" key="3">
    <source>
        <dbReference type="Proteomes" id="UP000823906"/>
    </source>
</evidence>
<name>A0A9D2T550_9FIRM</name>
<comment type="caution">
    <text evidence="2">The sequence shown here is derived from an EMBL/GenBank/DDBJ whole genome shotgun (WGS) entry which is preliminary data.</text>
</comment>
<dbReference type="PROSITE" id="PS50943">
    <property type="entry name" value="HTH_CROC1"/>
    <property type="match status" value="1"/>
</dbReference>
<proteinExistence type="predicted"/>
<dbReference type="SMART" id="SM00530">
    <property type="entry name" value="HTH_XRE"/>
    <property type="match status" value="1"/>
</dbReference>
<evidence type="ECO:0000313" key="2">
    <source>
        <dbReference type="EMBL" id="HJC45781.1"/>
    </source>
</evidence>
<accession>A0A9D2T550</accession>
<feature type="domain" description="HTH cro/C1-type" evidence="1">
    <location>
        <begin position="10"/>
        <end position="64"/>
    </location>
</feature>
<dbReference type="EMBL" id="DWWN01000043">
    <property type="protein sequence ID" value="HJC45781.1"/>
    <property type="molecule type" value="Genomic_DNA"/>
</dbReference>
<protein>
    <submittedName>
        <fullName evidence="2">Helix-turn-helix domain-containing protein</fullName>
    </submittedName>
</protein>
<dbReference type="InterPro" id="IPR001387">
    <property type="entry name" value="Cro/C1-type_HTH"/>
</dbReference>
<dbReference type="AlphaFoldDB" id="A0A9D2T550"/>
<dbReference type="Proteomes" id="UP000823906">
    <property type="component" value="Unassembled WGS sequence"/>
</dbReference>
<dbReference type="InterPro" id="IPR010982">
    <property type="entry name" value="Lambda_DNA-bd_dom_sf"/>
</dbReference>